<dbReference type="EMBL" id="MU001635">
    <property type="protein sequence ID" value="KAF2483658.1"/>
    <property type="molecule type" value="Genomic_DNA"/>
</dbReference>
<organism evidence="6 7">
    <name type="scientific">Neohortaea acidophila</name>
    <dbReference type="NCBI Taxonomy" id="245834"/>
    <lineage>
        <taxon>Eukaryota</taxon>
        <taxon>Fungi</taxon>
        <taxon>Dikarya</taxon>
        <taxon>Ascomycota</taxon>
        <taxon>Pezizomycotina</taxon>
        <taxon>Dothideomycetes</taxon>
        <taxon>Dothideomycetidae</taxon>
        <taxon>Mycosphaerellales</taxon>
        <taxon>Teratosphaeriaceae</taxon>
        <taxon>Neohortaea</taxon>
    </lineage>
</organism>
<evidence type="ECO:0000259" key="5">
    <source>
        <dbReference type="SMART" id="SM00479"/>
    </source>
</evidence>
<evidence type="ECO:0000256" key="3">
    <source>
        <dbReference type="ARBA" id="ARBA00022839"/>
    </source>
</evidence>
<dbReference type="SUPFAM" id="SSF53098">
    <property type="entry name" value="Ribonuclease H-like"/>
    <property type="match status" value="1"/>
</dbReference>
<evidence type="ECO:0000256" key="1">
    <source>
        <dbReference type="ARBA" id="ARBA00022722"/>
    </source>
</evidence>
<dbReference type="GO" id="GO:0003676">
    <property type="term" value="F:nucleic acid binding"/>
    <property type="evidence" value="ECO:0007669"/>
    <property type="project" value="InterPro"/>
</dbReference>
<reference evidence="6" key="1">
    <citation type="journal article" date="2020" name="Stud. Mycol.">
        <title>101 Dothideomycetes genomes: a test case for predicting lifestyles and emergence of pathogens.</title>
        <authorList>
            <person name="Haridas S."/>
            <person name="Albert R."/>
            <person name="Binder M."/>
            <person name="Bloem J."/>
            <person name="Labutti K."/>
            <person name="Salamov A."/>
            <person name="Andreopoulos B."/>
            <person name="Baker S."/>
            <person name="Barry K."/>
            <person name="Bills G."/>
            <person name="Bluhm B."/>
            <person name="Cannon C."/>
            <person name="Castanera R."/>
            <person name="Culley D."/>
            <person name="Daum C."/>
            <person name="Ezra D."/>
            <person name="Gonzalez J."/>
            <person name="Henrissat B."/>
            <person name="Kuo A."/>
            <person name="Liang C."/>
            <person name="Lipzen A."/>
            <person name="Lutzoni F."/>
            <person name="Magnuson J."/>
            <person name="Mondo S."/>
            <person name="Nolan M."/>
            <person name="Ohm R."/>
            <person name="Pangilinan J."/>
            <person name="Park H.-J."/>
            <person name="Ramirez L."/>
            <person name="Alfaro M."/>
            <person name="Sun H."/>
            <person name="Tritt A."/>
            <person name="Yoshinaga Y."/>
            <person name="Zwiers L.-H."/>
            <person name="Turgeon B."/>
            <person name="Goodwin S."/>
            <person name="Spatafora J."/>
            <person name="Crous P."/>
            <person name="Grigoriev I."/>
        </authorList>
    </citation>
    <scope>NUCLEOTIDE SEQUENCE</scope>
    <source>
        <strain evidence="6">CBS 113389</strain>
    </source>
</reference>
<dbReference type="PANTHER" id="PTHR12801:SF158">
    <property type="entry name" value="RNA EXONUCLEASE 4"/>
    <property type="match status" value="1"/>
</dbReference>
<dbReference type="RefSeq" id="XP_033590228.1">
    <property type="nucleotide sequence ID" value="XM_033737179.1"/>
</dbReference>
<dbReference type="SMART" id="SM00479">
    <property type="entry name" value="EXOIII"/>
    <property type="match status" value="1"/>
</dbReference>
<dbReference type="InterPro" id="IPR013520">
    <property type="entry name" value="Ribonucl_H"/>
</dbReference>
<name>A0A6A6PU75_9PEZI</name>
<dbReference type="GO" id="GO:0004527">
    <property type="term" value="F:exonuclease activity"/>
    <property type="evidence" value="ECO:0007669"/>
    <property type="project" value="UniProtKB-KW"/>
</dbReference>
<dbReference type="GO" id="GO:0005634">
    <property type="term" value="C:nucleus"/>
    <property type="evidence" value="ECO:0007669"/>
    <property type="project" value="TreeGrafter"/>
</dbReference>
<evidence type="ECO:0000313" key="7">
    <source>
        <dbReference type="Proteomes" id="UP000799767"/>
    </source>
</evidence>
<dbReference type="OrthoDB" id="8191639at2759"/>
<evidence type="ECO:0000313" key="6">
    <source>
        <dbReference type="EMBL" id="KAF2483658.1"/>
    </source>
</evidence>
<dbReference type="GeneID" id="54478181"/>
<feature type="region of interest" description="Disordered" evidence="4">
    <location>
        <begin position="198"/>
        <end position="281"/>
    </location>
</feature>
<feature type="compositionally biased region" description="Basic residues" evidence="4">
    <location>
        <begin position="267"/>
        <end position="281"/>
    </location>
</feature>
<keyword evidence="2" id="KW-0378">Hydrolase</keyword>
<gene>
    <name evidence="6" type="ORF">BDY17DRAFT_324375</name>
</gene>
<proteinExistence type="predicted"/>
<accession>A0A6A6PU75</accession>
<keyword evidence="7" id="KW-1185">Reference proteome</keyword>
<dbReference type="Gene3D" id="3.30.420.10">
    <property type="entry name" value="Ribonuclease H-like superfamily/Ribonuclease H"/>
    <property type="match status" value="1"/>
</dbReference>
<dbReference type="Proteomes" id="UP000799767">
    <property type="component" value="Unassembled WGS sequence"/>
</dbReference>
<sequence length="281" mass="31232">MANGAQEPYQCRATQTTPRWHLLAADKNEPLAIDIEFVDWKLKANPESKFRHRLGRVALTNTRGQTIYDVYVNYPYNERVRRLLPPPVFGVLREDLMIRNGAKESKEVLKNLGNIIHGRTIVGHGMTQDLTTMDEKIWDRASTIVDTQHLYGQVKLSSLAAEFLDDGIQKTFHDPSEDASATMGLYLLKHPYQGRNGFKDAAPTVNNANGVKDSSEATNSPESKEDSVVGNSSPKGKENALQESTTSAEIETALAQLALEVGDQSGKQRKKGKKGWKPFPL</sequence>
<dbReference type="InterPro" id="IPR036397">
    <property type="entry name" value="RNaseH_sf"/>
</dbReference>
<dbReference type="AlphaFoldDB" id="A0A6A6PU75"/>
<feature type="domain" description="Exonuclease" evidence="5">
    <location>
        <begin position="29"/>
        <end position="195"/>
    </location>
</feature>
<dbReference type="InterPro" id="IPR047021">
    <property type="entry name" value="REXO1/3/4-like"/>
</dbReference>
<evidence type="ECO:0000256" key="4">
    <source>
        <dbReference type="SAM" id="MobiDB-lite"/>
    </source>
</evidence>
<dbReference type="PANTHER" id="PTHR12801">
    <property type="entry name" value="RNA EXONUCLEASE REXO1 / RECO3 FAMILY MEMBER-RELATED"/>
    <property type="match status" value="1"/>
</dbReference>
<keyword evidence="1" id="KW-0540">Nuclease</keyword>
<dbReference type="InterPro" id="IPR012337">
    <property type="entry name" value="RNaseH-like_sf"/>
</dbReference>
<keyword evidence="3" id="KW-0269">Exonuclease</keyword>
<evidence type="ECO:0000256" key="2">
    <source>
        <dbReference type="ARBA" id="ARBA00022801"/>
    </source>
</evidence>
<protein>
    <recommendedName>
        <fullName evidence="5">Exonuclease domain-containing protein</fullName>
    </recommendedName>
</protein>